<keyword evidence="1" id="KW-0802">TPR repeat</keyword>
<feature type="repeat" description="TPR" evidence="1">
    <location>
        <begin position="102"/>
        <end position="135"/>
    </location>
</feature>
<evidence type="ECO:0000313" key="4">
    <source>
        <dbReference type="EMBL" id="KAJ8041420.1"/>
    </source>
</evidence>
<feature type="repeat" description="TPR" evidence="1">
    <location>
        <begin position="221"/>
        <end position="254"/>
    </location>
</feature>
<accession>A0A9Q1CB19</accession>
<proteinExistence type="predicted"/>
<evidence type="ECO:0000259" key="3">
    <source>
        <dbReference type="Pfam" id="PF16669"/>
    </source>
</evidence>
<comment type="caution">
    <text evidence="4">The sequence shown here is derived from an EMBL/GenBank/DDBJ whole genome shotgun (WGS) entry which is preliminary data.</text>
</comment>
<dbReference type="Gene3D" id="2.40.50.550">
    <property type="match status" value="1"/>
</dbReference>
<protein>
    <submittedName>
        <fullName evidence="4">Tetratricopeptide repeat protein 5</fullName>
    </submittedName>
</protein>
<organism evidence="4 5">
    <name type="scientific">Holothuria leucospilota</name>
    <name type="common">Black long sea cucumber</name>
    <name type="synonym">Mertensiothuria leucospilota</name>
    <dbReference type="NCBI Taxonomy" id="206669"/>
    <lineage>
        <taxon>Eukaryota</taxon>
        <taxon>Metazoa</taxon>
        <taxon>Echinodermata</taxon>
        <taxon>Eleutherozoa</taxon>
        <taxon>Echinozoa</taxon>
        <taxon>Holothuroidea</taxon>
        <taxon>Aspidochirotacea</taxon>
        <taxon>Aspidochirotida</taxon>
        <taxon>Holothuriidae</taxon>
        <taxon>Holothuria</taxon>
    </lineage>
</organism>
<dbReference type="OrthoDB" id="423589at2759"/>
<dbReference type="Proteomes" id="UP001152320">
    <property type="component" value="Chromosome 5"/>
</dbReference>
<dbReference type="Gene3D" id="1.25.40.10">
    <property type="entry name" value="Tetratricopeptide repeat domain"/>
    <property type="match status" value="1"/>
</dbReference>
<dbReference type="SUPFAM" id="SSF48452">
    <property type="entry name" value="TPR-like"/>
    <property type="match status" value="1"/>
</dbReference>
<dbReference type="InterPro" id="IPR032076">
    <property type="entry name" value="TTC5_OB"/>
</dbReference>
<keyword evidence="5" id="KW-1185">Reference proteome</keyword>
<keyword evidence="2" id="KW-0175">Coiled coil</keyword>
<dbReference type="InterPro" id="IPR011990">
    <property type="entry name" value="TPR-like_helical_dom_sf"/>
</dbReference>
<evidence type="ECO:0000256" key="1">
    <source>
        <dbReference type="PROSITE-ProRule" id="PRU00339"/>
    </source>
</evidence>
<gene>
    <name evidence="4" type="ORF">HOLleu_12229</name>
</gene>
<evidence type="ECO:0000256" key="2">
    <source>
        <dbReference type="SAM" id="Coils"/>
    </source>
</evidence>
<dbReference type="InterPro" id="IPR019734">
    <property type="entry name" value="TPR_rpt"/>
</dbReference>
<dbReference type="PROSITE" id="PS50005">
    <property type="entry name" value="TPR"/>
    <property type="match status" value="2"/>
</dbReference>
<dbReference type="AlphaFoldDB" id="A0A9Q1CB19"/>
<dbReference type="SMART" id="SM00028">
    <property type="entry name" value="TPR"/>
    <property type="match status" value="3"/>
</dbReference>
<feature type="domain" description="Tetratricopeptide repeat protein 5 OB fold" evidence="3">
    <location>
        <begin position="318"/>
        <end position="428"/>
    </location>
</feature>
<reference evidence="4" key="1">
    <citation type="submission" date="2021-10" db="EMBL/GenBank/DDBJ databases">
        <title>Tropical sea cucumber genome reveals ecological adaptation and Cuvierian tubules defense mechanism.</title>
        <authorList>
            <person name="Chen T."/>
        </authorList>
    </citation>
    <scope>NUCLEOTIDE SEQUENCE</scope>
    <source>
        <strain evidence="4">Nanhai2018</strain>
        <tissue evidence="4">Muscle</tissue>
    </source>
</reference>
<sequence length="437" mass="49146">MDTAMETGGDIMSAMRAKVDELYDFRDHYFERNSIEKAIQKTDDVKKELETLLKALDEAQGQIESKSEYLLLRGRALNILPEFSPEAYDCLSKAVKLDPKLVEAWNHLGECYWKKRDIMNAKNCFTGALNYSRNKVSLRNLSMVLRQLGGTPEERTKFMQESLSNIKEALQLDFNDGTTWFIAGNTYLSLFFASGQSPSILKQCLGAYAKAEEDSVAKNNPDLHFNRAAIYRFQEEYQLALEGYDKARALDPLWQEPQDKRKEMINFLWKVTELVRSKGKVKNKKLQQMISSLKEADLGPYSGGSYTGANKETIKLVPCSLANLSVGQNAEKVVVGKVVCSISLEEPIPFTFAFVDSEGTCYAVNLYNIAQGQGVIIGDSVAIPEPFVQRIDFTIDDKHINFSSIRVMSPVFLVVNRRKLGADKQAPATLQVSTMSE</sequence>
<feature type="coiled-coil region" evidence="2">
    <location>
        <begin position="35"/>
        <end position="66"/>
    </location>
</feature>
<evidence type="ECO:0000313" key="5">
    <source>
        <dbReference type="Proteomes" id="UP001152320"/>
    </source>
</evidence>
<dbReference type="InterPro" id="IPR038645">
    <property type="entry name" value="TTC5_OB_sf"/>
</dbReference>
<name>A0A9Q1CB19_HOLLE</name>
<dbReference type="Pfam" id="PF16669">
    <property type="entry name" value="TTC5_OB"/>
    <property type="match status" value="1"/>
</dbReference>
<dbReference type="EMBL" id="JAIZAY010000005">
    <property type="protein sequence ID" value="KAJ8041420.1"/>
    <property type="molecule type" value="Genomic_DNA"/>
</dbReference>